<evidence type="ECO:0000256" key="9">
    <source>
        <dbReference type="ARBA" id="ARBA00022989"/>
    </source>
</evidence>
<feature type="transmembrane region" description="Helical" evidence="13">
    <location>
        <begin position="137"/>
        <end position="154"/>
    </location>
</feature>
<comment type="similarity">
    <text evidence="12">Belongs to the cytochrome b561 family.</text>
</comment>
<dbReference type="InterPro" id="IPR011577">
    <property type="entry name" value="Cyt_b561_bac/Ni-Hgenase"/>
</dbReference>
<dbReference type="SUPFAM" id="SSF101874">
    <property type="entry name" value="YceI-like"/>
    <property type="match status" value="1"/>
</dbReference>
<dbReference type="GO" id="GO:0009055">
    <property type="term" value="F:electron transfer activity"/>
    <property type="evidence" value="ECO:0007669"/>
    <property type="project" value="InterPro"/>
</dbReference>
<dbReference type="PANTHER" id="PTHR30529:SF1">
    <property type="entry name" value="CYTOCHROME B561 HOMOLOG 2"/>
    <property type="match status" value="1"/>
</dbReference>
<comment type="caution">
    <text evidence="15">The sequence shown here is derived from an EMBL/GenBank/DDBJ whole genome shotgun (WGS) entry which is preliminary data.</text>
</comment>
<keyword evidence="4" id="KW-1003">Cell membrane</keyword>
<accession>A0A437JBL0</accession>
<keyword evidence="8" id="KW-0249">Electron transport</keyword>
<keyword evidence="7" id="KW-0479">Metal-binding</keyword>
<evidence type="ECO:0000256" key="7">
    <source>
        <dbReference type="ARBA" id="ARBA00022723"/>
    </source>
</evidence>
<evidence type="ECO:0000256" key="3">
    <source>
        <dbReference type="ARBA" id="ARBA00022448"/>
    </source>
</evidence>
<evidence type="ECO:0000256" key="6">
    <source>
        <dbReference type="ARBA" id="ARBA00022692"/>
    </source>
</evidence>
<dbReference type="Proteomes" id="UP000282977">
    <property type="component" value="Unassembled WGS sequence"/>
</dbReference>
<dbReference type="Pfam" id="PF01292">
    <property type="entry name" value="Ni_hydr_CYTB"/>
    <property type="match status" value="1"/>
</dbReference>
<dbReference type="GO" id="GO:0020037">
    <property type="term" value="F:heme binding"/>
    <property type="evidence" value="ECO:0007669"/>
    <property type="project" value="TreeGrafter"/>
</dbReference>
<evidence type="ECO:0000256" key="12">
    <source>
        <dbReference type="ARBA" id="ARBA00037975"/>
    </source>
</evidence>
<reference evidence="15 16" key="1">
    <citation type="submission" date="2019-01" db="EMBL/GenBank/DDBJ databases">
        <authorList>
            <person name="Chen W.-M."/>
        </authorList>
    </citation>
    <scope>NUCLEOTIDE SEQUENCE [LARGE SCALE GENOMIC DNA]</scope>
    <source>
        <strain evidence="15 16">TLA-22</strain>
    </source>
</reference>
<keyword evidence="11 13" id="KW-0472">Membrane</keyword>
<evidence type="ECO:0000256" key="1">
    <source>
        <dbReference type="ARBA" id="ARBA00001970"/>
    </source>
</evidence>
<dbReference type="AlphaFoldDB" id="A0A437JBL0"/>
<feature type="domain" description="Lipid/polyisoprenoid-binding YceI-like" evidence="14">
    <location>
        <begin position="253"/>
        <end position="410"/>
    </location>
</feature>
<dbReference type="PANTHER" id="PTHR30529">
    <property type="entry name" value="CYTOCHROME B561"/>
    <property type="match status" value="1"/>
</dbReference>
<dbReference type="SUPFAM" id="SSF81342">
    <property type="entry name" value="Transmembrane di-heme cytochromes"/>
    <property type="match status" value="1"/>
</dbReference>
<evidence type="ECO:0000256" key="5">
    <source>
        <dbReference type="ARBA" id="ARBA00022617"/>
    </source>
</evidence>
<comment type="cofactor">
    <cofactor evidence="1">
        <name>heme b</name>
        <dbReference type="ChEBI" id="CHEBI:60344"/>
    </cofactor>
</comment>
<comment type="subcellular location">
    <subcellularLocation>
        <location evidence="2">Cell membrane</location>
        <topology evidence="2">Multi-pass membrane protein</topology>
    </subcellularLocation>
</comment>
<dbReference type="GO" id="GO:0005886">
    <property type="term" value="C:plasma membrane"/>
    <property type="evidence" value="ECO:0007669"/>
    <property type="project" value="UniProtKB-SubCell"/>
</dbReference>
<dbReference type="InterPro" id="IPR007372">
    <property type="entry name" value="Lipid/polyisoprenoid-bd_YceI"/>
</dbReference>
<sequence length="414" mass="43001">MHSYSRTAIILHWAIAAALAFQFSVGWSLETLGQKGFALYQLHKSVGMLILALTLARVLTRLRKPRPAAMEGGWEGALAKGVHIGLYGFMLLAPLSGWALVSTAKIKVPTLLFGTVPLPHLPLPQAAHELSENAHGLLGWIGVALFALHVAGAIRHHLLLRDGLIWRMVPGRSVALMAVLIALIPGAFVIGGVMANRAAGTAPAAVAAPAAKVADVVAAQEAPATNASEPVVANAAQPENMTVADEAAGPPPLWTVRPGGTLGFSVGNGSDRISGGFSRWTARIVMDPDRPETADIRVEIDMASAHIGDPTQDEMLPNDEFLGVAAHPKAIFVAKGARATGADGYSARGTLTLKGVSAPQTIRFTLKGAGLTRSVSGSATIARQTFGVGNGDSSTGLDPSVAVSFRFEATGKTP</sequence>
<keyword evidence="16" id="KW-1185">Reference proteome</keyword>
<feature type="transmembrane region" description="Helical" evidence="13">
    <location>
        <begin position="81"/>
        <end position="101"/>
    </location>
</feature>
<evidence type="ECO:0000256" key="13">
    <source>
        <dbReference type="SAM" id="Phobius"/>
    </source>
</evidence>
<name>A0A437JBL0_9SPHN</name>
<protein>
    <submittedName>
        <fullName evidence="15">Polyisoprenoid-binding protein</fullName>
    </submittedName>
</protein>
<dbReference type="OrthoDB" id="1247465at2"/>
<evidence type="ECO:0000313" key="15">
    <source>
        <dbReference type="EMBL" id="RVT43299.1"/>
    </source>
</evidence>
<proteinExistence type="inferred from homology"/>
<dbReference type="Gene3D" id="2.40.128.110">
    <property type="entry name" value="Lipid/polyisoprenoid-binding, YceI-like"/>
    <property type="match status" value="1"/>
</dbReference>
<evidence type="ECO:0000256" key="11">
    <source>
        <dbReference type="ARBA" id="ARBA00023136"/>
    </source>
</evidence>
<keyword evidence="6 13" id="KW-0812">Transmembrane</keyword>
<keyword evidence="3" id="KW-0813">Transport</keyword>
<evidence type="ECO:0000256" key="10">
    <source>
        <dbReference type="ARBA" id="ARBA00023004"/>
    </source>
</evidence>
<dbReference type="InterPro" id="IPR052168">
    <property type="entry name" value="Cytochrome_b561_oxidase"/>
</dbReference>
<evidence type="ECO:0000313" key="16">
    <source>
        <dbReference type="Proteomes" id="UP000282977"/>
    </source>
</evidence>
<feature type="transmembrane region" description="Helical" evidence="13">
    <location>
        <begin position="174"/>
        <end position="195"/>
    </location>
</feature>
<gene>
    <name evidence="15" type="ORF">ENE74_01300</name>
</gene>
<dbReference type="SMART" id="SM00867">
    <property type="entry name" value="YceI"/>
    <property type="match status" value="1"/>
</dbReference>
<organism evidence="15 16">
    <name type="scientific">Sphingobium algorifonticola</name>
    <dbReference type="NCBI Taxonomy" id="2008318"/>
    <lineage>
        <taxon>Bacteria</taxon>
        <taxon>Pseudomonadati</taxon>
        <taxon>Pseudomonadota</taxon>
        <taxon>Alphaproteobacteria</taxon>
        <taxon>Sphingomonadales</taxon>
        <taxon>Sphingomonadaceae</taxon>
        <taxon>Sphingobium</taxon>
    </lineage>
</organism>
<dbReference type="InterPro" id="IPR036761">
    <property type="entry name" value="TTHA0802/YceI-like_sf"/>
</dbReference>
<keyword evidence="5" id="KW-0349">Heme</keyword>
<keyword evidence="9 13" id="KW-1133">Transmembrane helix</keyword>
<dbReference type="EMBL" id="RZUL01000001">
    <property type="protein sequence ID" value="RVT43299.1"/>
    <property type="molecule type" value="Genomic_DNA"/>
</dbReference>
<keyword evidence="10" id="KW-0408">Iron</keyword>
<evidence type="ECO:0000256" key="2">
    <source>
        <dbReference type="ARBA" id="ARBA00004651"/>
    </source>
</evidence>
<dbReference type="InterPro" id="IPR016174">
    <property type="entry name" value="Di-haem_cyt_TM"/>
</dbReference>
<feature type="transmembrane region" description="Helical" evidence="13">
    <location>
        <begin position="42"/>
        <end position="60"/>
    </location>
</feature>
<evidence type="ECO:0000256" key="8">
    <source>
        <dbReference type="ARBA" id="ARBA00022982"/>
    </source>
</evidence>
<dbReference type="RefSeq" id="WP_127688835.1">
    <property type="nucleotide sequence ID" value="NZ_RZUL01000001.1"/>
</dbReference>
<dbReference type="Pfam" id="PF04264">
    <property type="entry name" value="YceI"/>
    <property type="match status" value="1"/>
</dbReference>
<evidence type="ECO:0000259" key="14">
    <source>
        <dbReference type="SMART" id="SM00867"/>
    </source>
</evidence>
<dbReference type="GO" id="GO:0022904">
    <property type="term" value="P:respiratory electron transport chain"/>
    <property type="evidence" value="ECO:0007669"/>
    <property type="project" value="InterPro"/>
</dbReference>
<dbReference type="GO" id="GO:0046872">
    <property type="term" value="F:metal ion binding"/>
    <property type="evidence" value="ECO:0007669"/>
    <property type="project" value="UniProtKB-KW"/>
</dbReference>
<evidence type="ECO:0000256" key="4">
    <source>
        <dbReference type="ARBA" id="ARBA00022475"/>
    </source>
</evidence>